<dbReference type="InterPro" id="IPR001670">
    <property type="entry name" value="ADH_Fe/GldA"/>
</dbReference>
<dbReference type="Pfam" id="PF00465">
    <property type="entry name" value="Fe-ADH"/>
    <property type="match status" value="1"/>
</dbReference>
<dbReference type="SUPFAM" id="SSF56796">
    <property type="entry name" value="Dehydroquinate synthase-like"/>
    <property type="match status" value="1"/>
</dbReference>
<dbReference type="PANTHER" id="PTHR11496">
    <property type="entry name" value="ALCOHOL DEHYDROGENASE"/>
    <property type="match status" value="1"/>
</dbReference>
<gene>
    <name evidence="5" type="ORF">K7C98_35260</name>
</gene>
<evidence type="ECO:0000256" key="2">
    <source>
        <dbReference type="ARBA" id="ARBA00023002"/>
    </source>
</evidence>
<name>A0ABS7U1X2_9BACT</name>
<dbReference type="RefSeq" id="WP_224196256.1">
    <property type="nucleotide sequence ID" value="NZ_JAIRAU010000048.1"/>
</dbReference>
<dbReference type="InterPro" id="IPR039697">
    <property type="entry name" value="Alcohol_dehydrogenase_Fe"/>
</dbReference>
<keyword evidence="6" id="KW-1185">Reference proteome</keyword>
<comment type="caution">
    <text evidence="5">The sequence shown here is derived from an EMBL/GenBank/DDBJ whole genome shotgun (WGS) entry which is preliminary data.</text>
</comment>
<protein>
    <submittedName>
        <fullName evidence="5">Iron-containing alcohol dehydrogenase</fullName>
    </submittedName>
</protein>
<comment type="similarity">
    <text evidence="1">Belongs to the iron-containing alcohol dehydrogenase family.</text>
</comment>
<sequence>MVIPFELATAARIVFGVGAAAQVGAIAGEHGRRALVVTGRDPTRTEPVLEVMRAAGLELAVFTVAGEPTVADAERGVAAARASACDVVVAVGGGSPLDAGKAIAALVRNPGPPLDYLEVVGRGRPLAHDPAPFIAVPTTAGTGSEVTRNAVLAASEQRVKVSLRSPKMLPRAAIVDPALTLSLPPLVTADCGLDALTQLIEPFVSRKANPITDALCRDGIARAARALPRAVAEGRDLDARSDMALASLLGGLALANAALGAVHGFAGPIGGAFAGAPHGAVCARLLPEVLRINARALHRRDPGSPVLARLDEVARLVTGDPAATLDQAVDHLRALVASLQIRPLSAYGVQAADLPGLVERSRRASSMKGNPIELTDAELHEALAAAL</sequence>
<evidence type="ECO:0000313" key="5">
    <source>
        <dbReference type="EMBL" id="MBZ5714522.1"/>
    </source>
</evidence>
<evidence type="ECO:0000259" key="3">
    <source>
        <dbReference type="Pfam" id="PF00465"/>
    </source>
</evidence>
<proteinExistence type="inferred from homology"/>
<dbReference type="Gene3D" id="3.40.50.1970">
    <property type="match status" value="1"/>
</dbReference>
<evidence type="ECO:0000259" key="4">
    <source>
        <dbReference type="Pfam" id="PF25137"/>
    </source>
</evidence>
<reference evidence="5" key="1">
    <citation type="submission" date="2021-08" db="EMBL/GenBank/DDBJ databases">
        <authorList>
            <person name="Stevens D.C."/>
        </authorList>
    </citation>
    <scope>NUCLEOTIDE SEQUENCE</scope>
    <source>
        <strain evidence="5">DSM 53165</strain>
    </source>
</reference>
<dbReference type="PANTHER" id="PTHR11496:SF102">
    <property type="entry name" value="ALCOHOL DEHYDROGENASE 4"/>
    <property type="match status" value="1"/>
</dbReference>
<evidence type="ECO:0000256" key="1">
    <source>
        <dbReference type="ARBA" id="ARBA00007358"/>
    </source>
</evidence>
<dbReference type="Pfam" id="PF25137">
    <property type="entry name" value="ADH_Fe_C"/>
    <property type="match status" value="1"/>
</dbReference>
<dbReference type="CDD" id="cd08183">
    <property type="entry name" value="Fe-ADH-like"/>
    <property type="match status" value="1"/>
</dbReference>
<organism evidence="5 6">
    <name type="scientific">Nannocystis pusilla</name>
    <dbReference type="NCBI Taxonomy" id="889268"/>
    <lineage>
        <taxon>Bacteria</taxon>
        <taxon>Pseudomonadati</taxon>
        <taxon>Myxococcota</taxon>
        <taxon>Polyangia</taxon>
        <taxon>Nannocystales</taxon>
        <taxon>Nannocystaceae</taxon>
        <taxon>Nannocystis</taxon>
    </lineage>
</organism>
<dbReference type="Proteomes" id="UP001139031">
    <property type="component" value="Unassembled WGS sequence"/>
</dbReference>
<feature type="domain" description="Fe-containing alcohol dehydrogenase-like C-terminal" evidence="4">
    <location>
        <begin position="188"/>
        <end position="386"/>
    </location>
</feature>
<dbReference type="Gene3D" id="1.20.1090.10">
    <property type="entry name" value="Dehydroquinate synthase-like - alpha domain"/>
    <property type="match status" value="1"/>
</dbReference>
<feature type="domain" description="Alcohol dehydrogenase iron-type/glycerol dehydrogenase GldA" evidence="3">
    <location>
        <begin position="11"/>
        <end position="177"/>
    </location>
</feature>
<dbReference type="InterPro" id="IPR056798">
    <property type="entry name" value="ADH_Fe_C"/>
</dbReference>
<keyword evidence="2" id="KW-0560">Oxidoreductase</keyword>
<evidence type="ECO:0000313" key="6">
    <source>
        <dbReference type="Proteomes" id="UP001139031"/>
    </source>
</evidence>
<dbReference type="EMBL" id="JAIRAU010000048">
    <property type="protein sequence ID" value="MBZ5714522.1"/>
    <property type="molecule type" value="Genomic_DNA"/>
</dbReference>
<accession>A0ABS7U1X2</accession>